<accession>A0ABV1HL46</accession>
<comment type="caution">
    <text evidence="6">The sequence shown here is derived from an EMBL/GenBank/DDBJ whole genome shotgun (WGS) entry which is preliminary data.</text>
</comment>
<dbReference type="Gene3D" id="1.10.10.10">
    <property type="entry name" value="Winged helix-like DNA-binding domain superfamily/Winged helix DNA-binding domain"/>
    <property type="match status" value="1"/>
</dbReference>
<dbReference type="PRINTS" id="PR00039">
    <property type="entry name" value="HTHLYSR"/>
</dbReference>
<dbReference type="CDD" id="cd05466">
    <property type="entry name" value="PBP2_LTTR_substrate"/>
    <property type="match status" value="1"/>
</dbReference>
<dbReference type="InterPro" id="IPR036390">
    <property type="entry name" value="WH_DNA-bd_sf"/>
</dbReference>
<feature type="domain" description="HTH lysR-type" evidence="5">
    <location>
        <begin position="1"/>
        <end position="58"/>
    </location>
</feature>
<evidence type="ECO:0000313" key="6">
    <source>
        <dbReference type="EMBL" id="MEQ2563043.1"/>
    </source>
</evidence>
<evidence type="ECO:0000256" key="2">
    <source>
        <dbReference type="ARBA" id="ARBA00023015"/>
    </source>
</evidence>
<dbReference type="Gene3D" id="3.40.190.290">
    <property type="match status" value="1"/>
</dbReference>
<dbReference type="Proteomes" id="UP001437460">
    <property type="component" value="Unassembled WGS sequence"/>
</dbReference>
<reference evidence="6 7" key="1">
    <citation type="submission" date="2024-03" db="EMBL/GenBank/DDBJ databases">
        <title>Human intestinal bacterial collection.</title>
        <authorList>
            <person name="Pauvert C."/>
            <person name="Hitch T.C.A."/>
            <person name="Clavel T."/>
        </authorList>
    </citation>
    <scope>NUCLEOTIDE SEQUENCE [LARGE SCALE GENOMIC DNA]</scope>
    <source>
        <strain evidence="6 7">CLA-AP-H27</strain>
    </source>
</reference>
<protein>
    <submittedName>
        <fullName evidence="6">LysR family transcriptional regulator</fullName>
    </submittedName>
</protein>
<evidence type="ECO:0000256" key="1">
    <source>
        <dbReference type="ARBA" id="ARBA00009437"/>
    </source>
</evidence>
<dbReference type="RefSeq" id="WP_349229254.1">
    <property type="nucleotide sequence ID" value="NZ_JBBMFJ010000013.1"/>
</dbReference>
<dbReference type="PANTHER" id="PTHR30419">
    <property type="entry name" value="HTH-TYPE TRANSCRIPTIONAL REGULATOR YBHD"/>
    <property type="match status" value="1"/>
</dbReference>
<dbReference type="Pfam" id="PF00126">
    <property type="entry name" value="HTH_1"/>
    <property type="match status" value="1"/>
</dbReference>
<evidence type="ECO:0000259" key="5">
    <source>
        <dbReference type="PROSITE" id="PS50931"/>
    </source>
</evidence>
<proteinExistence type="inferred from homology"/>
<organism evidence="6 7">
    <name type="scientific">Ventrimonas faecis</name>
    <dbReference type="NCBI Taxonomy" id="3133170"/>
    <lineage>
        <taxon>Bacteria</taxon>
        <taxon>Bacillati</taxon>
        <taxon>Bacillota</taxon>
        <taxon>Clostridia</taxon>
        <taxon>Lachnospirales</taxon>
        <taxon>Lachnospiraceae</taxon>
        <taxon>Ventrimonas</taxon>
    </lineage>
</organism>
<sequence length="300" mass="34660">MDTRQMEYIIQISEERSITKAAEKLFITQSALNQQLQKLEKELGLPLFVRTRSDWHLTPAGEIYVNTARQILNLKKDAYSQIQDLKESGNRRISLGLIPERGVNMFTAIYPEFHKKFPDIRIEPVECNVRTMQNLITRNELDLGLITLVESQKDDNTYLSMAEEEIFLAVPASHPLAYLGSTQAEDAPEISLSRFLEDPFILITRRSTMFQLEEALFREAGFQPQVLFSTSSNVSKYRMVLAEVGCALLPRIFAKTAPGVVYFRLEGQPRWEVTMCCRKGAYLSHAEQYFLELCREYWRK</sequence>
<dbReference type="PANTHER" id="PTHR30419:SF8">
    <property type="entry name" value="NITROGEN ASSIMILATION TRANSCRIPTIONAL ACTIVATOR-RELATED"/>
    <property type="match status" value="1"/>
</dbReference>
<dbReference type="InterPro" id="IPR036388">
    <property type="entry name" value="WH-like_DNA-bd_sf"/>
</dbReference>
<evidence type="ECO:0000313" key="7">
    <source>
        <dbReference type="Proteomes" id="UP001437460"/>
    </source>
</evidence>
<keyword evidence="4" id="KW-0804">Transcription</keyword>
<dbReference type="InterPro" id="IPR000847">
    <property type="entry name" value="LysR_HTH_N"/>
</dbReference>
<dbReference type="SUPFAM" id="SSF53850">
    <property type="entry name" value="Periplasmic binding protein-like II"/>
    <property type="match status" value="1"/>
</dbReference>
<dbReference type="SUPFAM" id="SSF46785">
    <property type="entry name" value="Winged helix' DNA-binding domain"/>
    <property type="match status" value="1"/>
</dbReference>
<dbReference type="Pfam" id="PF03466">
    <property type="entry name" value="LysR_substrate"/>
    <property type="match status" value="1"/>
</dbReference>
<keyword evidence="7" id="KW-1185">Reference proteome</keyword>
<dbReference type="InterPro" id="IPR005119">
    <property type="entry name" value="LysR_subst-bd"/>
</dbReference>
<comment type="similarity">
    <text evidence="1">Belongs to the LysR transcriptional regulatory family.</text>
</comment>
<keyword evidence="2" id="KW-0805">Transcription regulation</keyword>
<evidence type="ECO:0000256" key="3">
    <source>
        <dbReference type="ARBA" id="ARBA00023125"/>
    </source>
</evidence>
<name>A0ABV1HL46_9FIRM</name>
<dbReference type="EMBL" id="JBBMFJ010000013">
    <property type="protein sequence ID" value="MEQ2563043.1"/>
    <property type="molecule type" value="Genomic_DNA"/>
</dbReference>
<dbReference type="InterPro" id="IPR050950">
    <property type="entry name" value="HTH-type_LysR_regulators"/>
</dbReference>
<dbReference type="PROSITE" id="PS50931">
    <property type="entry name" value="HTH_LYSR"/>
    <property type="match status" value="1"/>
</dbReference>
<keyword evidence="3" id="KW-0238">DNA-binding</keyword>
<evidence type="ECO:0000256" key="4">
    <source>
        <dbReference type="ARBA" id="ARBA00023163"/>
    </source>
</evidence>
<gene>
    <name evidence="6" type="ORF">WMO41_07680</name>
</gene>